<reference evidence="1" key="1">
    <citation type="submission" date="2023-07" db="EMBL/GenBank/DDBJ databases">
        <title>Sequencing the genomes of 1000 actinobacteria strains.</title>
        <authorList>
            <person name="Klenk H.-P."/>
        </authorList>
    </citation>
    <scope>NUCLEOTIDE SEQUENCE</scope>
    <source>
        <strain evidence="1">DSM 13988</strain>
    </source>
</reference>
<dbReference type="GO" id="GO:0016853">
    <property type="term" value="F:isomerase activity"/>
    <property type="evidence" value="ECO:0007669"/>
    <property type="project" value="UniProtKB-KW"/>
</dbReference>
<dbReference type="InterPro" id="IPR036249">
    <property type="entry name" value="Thioredoxin-like_sf"/>
</dbReference>
<dbReference type="AlphaFoldDB" id="A0AAE3YIZ6"/>
<proteinExistence type="predicted"/>
<evidence type="ECO:0000313" key="1">
    <source>
        <dbReference type="EMBL" id="MDR6892916.1"/>
    </source>
</evidence>
<keyword evidence="2" id="KW-1185">Reference proteome</keyword>
<sequence>MSERVDFWFDPLCPFAWATSRWIKEVEQVRDIEVEWHIMSLGILNENNPDNHHHGDPTSMWMVRVVQAAAELDPANIDTLYTALGEVLHNEGVEDRTEVIRQALDRAGLPAELAEAAEDESRDGAIRASHEEALKRVGDEVGTPVVAIADTAFFGPVITRVPRGEDAGRMFDAARTLAGFPHFFELKRSRTEDPKVD</sequence>
<gene>
    <name evidence="1" type="ORF">J2S35_001856</name>
</gene>
<protein>
    <submittedName>
        <fullName evidence="1">2-hydroxychromene-2-carboxylate isomerase</fullName>
    </submittedName>
</protein>
<name>A0AAE3YIZ6_9MICC</name>
<dbReference type="InterPro" id="IPR053977">
    <property type="entry name" value="Rv2466c-like"/>
</dbReference>
<keyword evidence="1" id="KW-0413">Isomerase</keyword>
<comment type="caution">
    <text evidence="1">The sequence shown here is derived from an EMBL/GenBank/DDBJ whole genome shotgun (WGS) entry which is preliminary data.</text>
</comment>
<dbReference type="Pfam" id="PF22234">
    <property type="entry name" value="Rv2466c-like"/>
    <property type="match status" value="1"/>
</dbReference>
<dbReference type="EMBL" id="JAVDUI010000001">
    <property type="protein sequence ID" value="MDR6892916.1"/>
    <property type="molecule type" value="Genomic_DNA"/>
</dbReference>
<evidence type="ECO:0000313" key="2">
    <source>
        <dbReference type="Proteomes" id="UP001247307"/>
    </source>
</evidence>
<dbReference type="RefSeq" id="WP_309852698.1">
    <property type="nucleotide sequence ID" value="NZ_BAAAIU010000004.1"/>
</dbReference>
<dbReference type="CDD" id="cd02972">
    <property type="entry name" value="DsbA_family"/>
    <property type="match status" value="1"/>
</dbReference>
<dbReference type="Gene3D" id="3.40.30.10">
    <property type="entry name" value="Glutaredoxin"/>
    <property type="match status" value="1"/>
</dbReference>
<dbReference type="SUPFAM" id="SSF52833">
    <property type="entry name" value="Thioredoxin-like"/>
    <property type="match status" value="1"/>
</dbReference>
<dbReference type="Proteomes" id="UP001247307">
    <property type="component" value="Unassembled WGS sequence"/>
</dbReference>
<accession>A0AAE3YIZ6</accession>
<organism evidence="1 2">
    <name type="scientific">Falsarthrobacter nasiphocae</name>
    <dbReference type="NCBI Taxonomy" id="189863"/>
    <lineage>
        <taxon>Bacteria</taxon>
        <taxon>Bacillati</taxon>
        <taxon>Actinomycetota</taxon>
        <taxon>Actinomycetes</taxon>
        <taxon>Micrococcales</taxon>
        <taxon>Micrococcaceae</taxon>
        <taxon>Falsarthrobacter</taxon>
    </lineage>
</organism>